<dbReference type="InterPro" id="IPR038186">
    <property type="entry name" value="CHAD_dom_sf"/>
</dbReference>
<dbReference type="InterPro" id="IPR007899">
    <property type="entry name" value="CHAD_dom"/>
</dbReference>
<proteinExistence type="predicted"/>
<evidence type="ECO:0000259" key="1">
    <source>
        <dbReference type="Pfam" id="PF05235"/>
    </source>
</evidence>
<dbReference type="Gene3D" id="1.40.20.10">
    <property type="entry name" value="CHAD domain"/>
    <property type="match status" value="1"/>
</dbReference>
<protein>
    <recommendedName>
        <fullName evidence="1">CHAD domain-containing protein</fullName>
    </recommendedName>
</protein>
<dbReference type="Pfam" id="PF05235">
    <property type="entry name" value="CHAD"/>
    <property type="match status" value="1"/>
</dbReference>
<gene>
    <name evidence="2" type="ORF">A2Y62_20215</name>
</gene>
<comment type="caution">
    <text evidence="2">The sequence shown here is derived from an EMBL/GenBank/DDBJ whole genome shotgun (WGS) entry which is preliminary data.</text>
</comment>
<organism evidence="2 3">
    <name type="scientific">Candidatus Fischerbacteria bacterium RBG_13_37_8</name>
    <dbReference type="NCBI Taxonomy" id="1817863"/>
    <lineage>
        <taxon>Bacteria</taxon>
        <taxon>Candidatus Fischeribacteriota</taxon>
    </lineage>
</organism>
<dbReference type="PANTHER" id="PTHR39339">
    <property type="entry name" value="SLR1444 PROTEIN"/>
    <property type="match status" value="1"/>
</dbReference>
<sequence length="294" mass="35377">MIHKCYKTHYNSQVRKIHKYFSSATHFNDVEAVHELRVEIKRLLALVNLIALFISEFKVKSDFKQIKSLFKKAGILRNIHIYQEIARYWTHELHLNVNEYHNFLKEHEMRARKEFLKSAKNFDFRHFDKLRNSIFKPMKHINEDMLKHKTYHYLVSLAQNMIQVKSRAEMVENDFHELRIMSKESMYIIELIQKCITTQSLFEEIRKALKALHQVLGKWHDDVIAMEFFQIFMEQHSGYSFNNKNSYIEYYIAIEGDIKSLLGEFEEKWESFFIMAKPLEESFPLNTVPELPCQ</sequence>
<reference evidence="2 3" key="1">
    <citation type="journal article" date="2016" name="Nat. Commun.">
        <title>Thousands of microbial genomes shed light on interconnected biogeochemical processes in an aquifer system.</title>
        <authorList>
            <person name="Anantharaman K."/>
            <person name="Brown C.T."/>
            <person name="Hug L.A."/>
            <person name="Sharon I."/>
            <person name="Castelle C.J."/>
            <person name="Probst A.J."/>
            <person name="Thomas B.C."/>
            <person name="Singh A."/>
            <person name="Wilkins M.J."/>
            <person name="Karaoz U."/>
            <person name="Brodie E.L."/>
            <person name="Williams K.H."/>
            <person name="Hubbard S.S."/>
            <person name="Banfield J.F."/>
        </authorList>
    </citation>
    <scope>NUCLEOTIDE SEQUENCE [LARGE SCALE GENOMIC DNA]</scope>
</reference>
<dbReference type="Proteomes" id="UP000178943">
    <property type="component" value="Unassembled WGS sequence"/>
</dbReference>
<evidence type="ECO:0000313" key="2">
    <source>
        <dbReference type="EMBL" id="OGF62162.1"/>
    </source>
</evidence>
<dbReference type="PANTHER" id="PTHR39339:SF1">
    <property type="entry name" value="CHAD DOMAIN-CONTAINING PROTEIN"/>
    <property type="match status" value="1"/>
</dbReference>
<evidence type="ECO:0000313" key="3">
    <source>
        <dbReference type="Proteomes" id="UP000178943"/>
    </source>
</evidence>
<dbReference type="STRING" id="1817863.A2Y62_20215"/>
<name>A0A1F5VFE9_9BACT</name>
<feature type="domain" description="CHAD" evidence="1">
    <location>
        <begin position="13"/>
        <end position="229"/>
    </location>
</feature>
<dbReference type="AlphaFoldDB" id="A0A1F5VFE9"/>
<dbReference type="EMBL" id="MFGW01000184">
    <property type="protein sequence ID" value="OGF62162.1"/>
    <property type="molecule type" value="Genomic_DNA"/>
</dbReference>
<accession>A0A1F5VFE9</accession>